<evidence type="ECO:0000313" key="4">
    <source>
        <dbReference type="EMBL" id="CAK9030620.1"/>
    </source>
</evidence>
<keyword evidence="1" id="KW-0472">Membrane</keyword>
<comment type="caution">
    <text evidence="4">The sequence shown here is derived from an EMBL/GenBank/DDBJ whole genome shotgun (WGS) entry which is preliminary data.</text>
</comment>
<feature type="transmembrane region" description="Helical" evidence="1">
    <location>
        <begin position="611"/>
        <end position="631"/>
    </location>
</feature>
<protein>
    <submittedName>
        <fullName evidence="4">Phospholipase D (PLD) [Cleaved into: Phospholipase D catalytic chain</fullName>
    </submittedName>
</protein>
<dbReference type="InterPro" id="IPR018946">
    <property type="entry name" value="PhoD-like_MPP"/>
</dbReference>
<accession>A0ABP0KWK2</accession>
<feature type="domain" description="Phospholipase D N-terminal" evidence="3">
    <location>
        <begin position="7"/>
        <end position="96"/>
    </location>
</feature>
<dbReference type="Pfam" id="PF16655">
    <property type="entry name" value="PhoD_N"/>
    <property type="match status" value="1"/>
</dbReference>
<dbReference type="Pfam" id="PF09423">
    <property type="entry name" value="PhoD"/>
    <property type="match status" value="1"/>
</dbReference>
<dbReference type="PANTHER" id="PTHR43606:SF2">
    <property type="entry name" value="ALKALINE PHOSPHATASE FAMILY PROTEIN (AFU_ORTHOLOGUE AFUA_5G03860)"/>
    <property type="match status" value="1"/>
</dbReference>
<evidence type="ECO:0000259" key="3">
    <source>
        <dbReference type="Pfam" id="PF16655"/>
    </source>
</evidence>
<keyword evidence="1" id="KW-0812">Transmembrane</keyword>
<dbReference type="InterPro" id="IPR052900">
    <property type="entry name" value="Phospholipid_Metab_Enz"/>
</dbReference>
<dbReference type="Proteomes" id="UP001642464">
    <property type="component" value="Unassembled WGS sequence"/>
</dbReference>
<feature type="domain" description="PhoD-like phosphatase metallophosphatase" evidence="2">
    <location>
        <begin position="111"/>
        <end position="553"/>
    </location>
</feature>
<dbReference type="Gene3D" id="3.60.21.70">
    <property type="entry name" value="PhoD-like phosphatase"/>
    <property type="match status" value="1"/>
</dbReference>
<keyword evidence="5" id="KW-1185">Reference proteome</keyword>
<dbReference type="InterPro" id="IPR038607">
    <property type="entry name" value="PhoD-like_sf"/>
</dbReference>
<organism evidence="4 5">
    <name type="scientific">Durusdinium trenchii</name>
    <dbReference type="NCBI Taxonomy" id="1381693"/>
    <lineage>
        <taxon>Eukaryota</taxon>
        <taxon>Sar</taxon>
        <taxon>Alveolata</taxon>
        <taxon>Dinophyceae</taxon>
        <taxon>Suessiales</taxon>
        <taxon>Symbiodiniaceae</taxon>
        <taxon>Durusdinium</taxon>
    </lineage>
</organism>
<evidence type="ECO:0000256" key="1">
    <source>
        <dbReference type="SAM" id="Phobius"/>
    </source>
</evidence>
<dbReference type="InterPro" id="IPR032093">
    <property type="entry name" value="PhoD_N"/>
</dbReference>
<dbReference type="Gene3D" id="2.60.40.380">
    <property type="entry name" value="Purple acid phosphatase-like, N-terminal"/>
    <property type="match status" value="1"/>
</dbReference>
<gene>
    <name evidence="4" type="ORF">SCF082_LOCUS19277</name>
</gene>
<dbReference type="CDD" id="cd07389">
    <property type="entry name" value="MPP_PhoD"/>
    <property type="match status" value="1"/>
</dbReference>
<dbReference type="SUPFAM" id="SSF56300">
    <property type="entry name" value="Metallo-dependent phosphatases"/>
    <property type="match status" value="1"/>
</dbReference>
<evidence type="ECO:0000313" key="5">
    <source>
        <dbReference type="Proteomes" id="UP001642464"/>
    </source>
</evidence>
<name>A0ABP0KWK2_9DINO</name>
<reference evidence="4 5" key="1">
    <citation type="submission" date="2024-02" db="EMBL/GenBank/DDBJ databases">
        <authorList>
            <person name="Chen Y."/>
            <person name="Shah S."/>
            <person name="Dougan E. K."/>
            <person name="Thang M."/>
            <person name="Chan C."/>
        </authorList>
    </citation>
    <scope>NUCLEOTIDE SEQUENCE [LARGE SCALE GENOMIC DNA]</scope>
</reference>
<dbReference type="PANTHER" id="PTHR43606">
    <property type="entry name" value="PHOSPHATASE, PUTATIVE (AFU_ORTHOLOGUE AFUA_6G08710)-RELATED"/>
    <property type="match status" value="1"/>
</dbReference>
<proteinExistence type="predicted"/>
<dbReference type="EMBL" id="CAXAMM010013147">
    <property type="protein sequence ID" value="CAK9030620.1"/>
    <property type="molecule type" value="Genomic_DNA"/>
</dbReference>
<dbReference type="InterPro" id="IPR029052">
    <property type="entry name" value="Metallo-depent_PP-like"/>
</dbReference>
<evidence type="ECO:0000259" key="2">
    <source>
        <dbReference type="Pfam" id="PF09423"/>
    </source>
</evidence>
<sequence>MPWRFLHGVASGDPLPDAIVLWTRVTPNGTSAARALVVRWQIWEGDLERSDGLEAPLLQHDFTVKVDVHSRLFRPGVAYTYSFTSDGATSPWGTFRLPPKRGVALKHLDYAIFSCANRGFGNFAAYSDAEAVDRVAGGLDFWLHLGDFIYEYGQQKYPSPAKTRVPGLEPAHDLVSLADYRLRHAFYRLDPELQRLSAAAPMISIWDDHEVANDDWMHGAENHHEAQQGAYEARKRAAIQAYHEWLPTRPDVDVDSNRSAVPWMRWRRFDFGDLATLLMLETRLVGRTTQAEMTWASVHEDIRKILDGFLGISPYAWPGGEIEFEISKIRKKVEEHRTKKDKYMLGKEQLTWIEEQVASTSKWLLLGQAQVVQELLPPNFFQAILDQQKKDAKIAQYWKTLLHNLTKLGFVYHDFQAKKNFTTTPEMRNDFLVDLAAGRFGVQINFDGWTGYVAERERLIHLLSSTPASASAVVYGGDSHNAWAGHLKHSDGRAVAVDFDGMAVTSPGMEGIRPFVPPEFEAAAWYAANPDLVWADTSKRGFMLVHLSHQTQHLEYIAVDVATPSRGLATSECLAAFDVQHGEVKIQPSACSRRPKLADVAALEPQAMVPIWSLLVACCLGTLLGGCFCRLKQRWSGTKRSYEHCEAAEVPPCNLGATELR</sequence>
<keyword evidence="1" id="KW-1133">Transmembrane helix</keyword>